<evidence type="ECO:0000259" key="3">
    <source>
        <dbReference type="Pfam" id="PF17919"/>
    </source>
</evidence>
<evidence type="ECO:0008006" key="5">
    <source>
        <dbReference type="Google" id="ProtNLM"/>
    </source>
</evidence>
<dbReference type="CDD" id="cd01647">
    <property type="entry name" value="RT_LTR"/>
    <property type="match status" value="1"/>
</dbReference>
<comment type="caution">
    <text evidence="4">The sequence shown here is derived from an EMBL/GenBank/DDBJ whole genome shotgun (WGS) entry which is preliminary data.</text>
</comment>
<sequence>MLAPEDCKRVSFVTSTCTFCYVAMAFGLKNAGSTYQQLVDKIFHFQIRRNVEVYVDDMLVKNKDARNHCANLEETFAVFRKYKLKLNLEKCVFAVRGGRFLGFMVTQRGIEANPLKIKSILDMKGPTNINEVQQLTGRIAALSRFISKAVEKSLLFFKVLRKTKNFKWDASCQQAFEELKKYLAGLTLLVKPAQGDTLYLYLSVTPQVIGSVLVCEEERKQLPIYYFSKVLNGAESWNALIKK</sequence>
<evidence type="ECO:0000256" key="1">
    <source>
        <dbReference type="ARBA" id="ARBA00023268"/>
    </source>
</evidence>
<evidence type="ECO:0000259" key="2">
    <source>
        <dbReference type="Pfam" id="PF00078"/>
    </source>
</evidence>
<dbReference type="InterPro" id="IPR050951">
    <property type="entry name" value="Retrovirus_Pol_polyprotein"/>
</dbReference>
<dbReference type="InterPro" id="IPR041577">
    <property type="entry name" value="RT_RNaseH_2"/>
</dbReference>
<accession>A0AAW2P951</accession>
<reference evidence="4" key="2">
    <citation type="journal article" date="2024" name="Plant">
        <title>Genomic evolution and insights into agronomic trait innovations of Sesamum species.</title>
        <authorList>
            <person name="Miao H."/>
            <person name="Wang L."/>
            <person name="Qu L."/>
            <person name="Liu H."/>
            <person name="Sun Y."/>
            <person name="Le M."/>
            <person name="Wang Q."/>
            <person name="Wei S."/>
            <person name="Zheng Y."/>
            <person name="Lin W."/>
            <person name="Duan Y."/>
            <person name="Cao H."/>
            <person name="Xiong S."/>
            <person name="Wang X."/>
            <person name="Wei L."/>
            <person name="Li C."/>
            <person name="Ma Q."/>
            <person name="Ju M."/>
            <person name="Zhao R."/>
            <person name="Li G."/>
            <person name="Mu C."/>
            <person name="Tian Q."/>
            <person name="Mei H."/>
            <person name="Zhang T."/>
            <person name="Gao T."/>
            <person name="Zhang H."/>
        </authorList>
    </citation>
    <scope>NUCLEOTIDE SEQUENCE</scope>
    <source>
        <strain evidence="4">KEN8</strain>
    </source>
</reference>
<dbReference type="Pfam" id="PF17919">
    <property type="entry name" value="RT_RNaseH_2"/>
    <property type="match status" value="1"/>
</dbReference>
<gene>
    <name evidence="4" type="ORF">Scaly_1623600</name>
</gene>
<dbReference type="PANTHER" id="PTHR37984:SF5">
    <property type="entry name" value="PROTEIN NYNRIN-LIKE"/>
    <property type="match status" value="1"/>
</dbReference>
<feature type="domain" description="Reverse transcriptase" evidence="2">
    <location>
        <begin position="17"/>
        <end position="104"/>
    </location>
</feature>
<dbReference type="InterPro" id="IPR000477">
    <property type="entry name" value="RT_dom"/>
</dbReference>
<dbReference type="InterPro" id="IPR043502">
    <property type="entry name" value="DNA/RNA_pol_sf"/>
</dbReference>
<organism evidence="4">
    <name type="scientific">Sesamum calycinum</name>
    <dbReference type="NCBI Taxonomy" id="2727403"/>
    <lineage>
        <taxon>Eukaryota</taxon>
        <taxon>Viridiplantae</taxon>
        <taxon>Streptophyta</taxon>
        <taxon>Embryophyta</taxon>
        <taxon>Tracheophyta</taxon>
        <taxon>Spermatophyta</taxon>
        <taxon>Magnoliopsida</taxon>
        <taxon>eudicotyledons</taxon>
        <taxon>Gunneridae</taxon>
        <taxon>Pentapetalae</taxon>
        <taxon>asterids</taxon>
        <taxon>lamiids</taxon>
        <taxon>Lamiales</taxon>
        <taxon>Pedaliaceae</taxon>
        <taxon>Sesamum</taxon>
    </lineage>
</organism>
<proteinExistence type="predicted"/>
<keyword evidence="1" id="KW-0511">Multifunctional enzyme</keyword>
<dbReference type="EMBL" id="JACGWM010000009">
    <property type="protein sequence ID" value="KAL0352349.1"/>
    <property type="molecule type" value="Genomic_DNA"/>
</dbReference>
<reference evidence="4" key="1">
    <citation type="submission" date="2020-06" db="EMBL/GenBank/DDBJ databases">
        <authorList>
            <person name="Li T."/>
            <person name="Hu X."/>
            <person name="Zhang T."/>
            <person name="Song X."/>
            <person name="Zhang H."/>
            <person name="Dai N."/>
            <person name="Sheng W."/>
            <person name="Hou X."/>
            <person name="Wei L."/>
        </authorList>
    </citation>
    <scope>NUCLEOTIDE SEQUENCE</scope>
    <source>
        <strain evidence="4">KEN8</strain>
        <tissue evidence="4">Leaf</tissue>
    </source>
</reference>
<dbReference type="PANTHER" id="PTHR37984">
    <property type="entry name" value="PROTEIN CBG26694"/>
    <property type="match status" value="1"/>
</dbReference>
<evidence type="ECO:0000313" key="4">
    <source>
        <dbReference type="EMBL" id="KAL0352349.1"/>
    </source>
</evidence>
<name>A0AAW2P951_9LAMI</name>
<feature type="domain" description="Reverse transcriptase/retrotransposon-derived protein RNase H-like" evidence="3">
    <location>
        <begin position="168"/>
        <end position="236"/>
    </location>
</feature>
<dbReference type="AlphaFoldDB" id="A0AAW2P951"/>
<dbReference type="SUPFAM" id="SSF56672">
    <property type="entry name" value="DNA/RNA polymerases"/>
    <property type="match status" value="1"/>
</dbReference>
<dbReference type="InterPro" id="IPR043128">
    <property type="entry name" value="Rev_trsase/Diguanyl_cyclase"/>
</dbReference>
<dbReference type="GO" id="GO:0003824">
    <property type="term" value="F:catalytic activity"/>
    <property type="evidence" value="ECO:0007669"/>
    <property type="project" value="UniProtKB-KW"/>
</dbReference>
<protein>
    <recommendedName>
        <fullName evidence="5">Retrovirus-related Pol polyprotein from transposon 17.6</fullName>
    </recommendedName>
</protein>
<dbReference type="Pfam" id="PF00078">
    <property type="entry name" value="RVT_1"/>
    <property type="match status" value="1"/>
</dbReference>
<dbReference type="Gene3D" id="3.30.70.270">
    <property type="match status" value="2"/>
</dbReference>